<dbReference type="EMBL" id="JAHYBX010000002">
    <property type="protein sequence ID" value="MCA1856111.1"/>
    <property type="molecule type" value="Genomic_DNA"/>
</dbReference>
<reference evidence="4 5" key="1">
    <citation type="submission" date="2021-07" db="EMBL/GenBank/DDBJ databases">
        <title>Characterization of Violacein-producing bacteria and related species.</title>
        <authorList>
            <person name="Wilson H.S."/>
            <person name="De Leon M.E."/>
        </authorList>
    </citation>
    <scope>NUCLEOTIDE SEQUENCE [LARGE SCALE GENOMIC DNA]</scope>
    <source>
        <strain evidence="4 5">HSC-2F05</strain>
    </source>
</reference>
<organism evidence="4 5">
    <name type="scientific">Massilia hydrophila</name>
    <dbReference type="NCBI Taxonomy" id="3044279"/>
    <lineage>
        <taxon>Bacteria</taxon>
        <taxon>Pseudomonadati</taxon>
        <taxon>Pseudomonadota</taxon>
        <taxon>Betaproteobacteria</taxon>
        <taxon>Burkholderiales</taxon>
        <taxon>Oxalobacteraceae</taxon>
        <taxon>Telluria group</taxon>
        <taxon>Massilia</taxon>
    </lineage>
</organism>
<gene>
    <name evidence="4" type="ORF">LE190_09255</name>
</gene>
<keyword evidence="1" id="KW-0175">Coiled coil</keyword>
<evidence type="ECO:0000256" key="1">
    <source>
        <dbReference type="SAM" id="Coils"/>
    </source>
</evidence>
<keyword evidence="3" id="KW-0472">Membrane</keyword>
<keyword evidence="5" id="KW-1185">Reference proteome</keyword>
<feature type="coiled-coil region" evidence="1">
    <location>
        <begin position="58"/>
        <end position="92"/>
    </location>
</feature>
<dbReference type="Pfam" id="PF05137">
    <property type="entry name" value="PilN"/>
    <property type="match status" value="1"/>
</dbReference>
<dbReference type="InterPro" id="IPR052534">
    <property type="entry name" value="Extracell_DNA_Util/SecSys_Comp"/>
</dbReference>
<proteinExistence type="predicted"/>
<sequence length="212" mass="23180">MNIRINLLPHREARRKQKQAAFVALLAAGAVAGAAVVLLVGAWNASRIAVQNQRNLVLKTASAELDKKIGEIRTLKEEIEALKARQQAVEDLQGDRNQSVYLLDELVRQTPEGVVLKSFRQDGRKVTLSGYAQSQERVSELLRNVSGPSPWLEAPNLTEIKATTLDKSKTGRKVVEFQVDVALKRPREQDAAGDGTGAASPKLAKAAPQERD</sequence>
<accession>A0ABS7Y8U8</accession>
<dbReference type="PANTHER" id="PTHR40278">
    <property type="entry name" value="DNA UTILIZATION PROTEIN HOFN"/>
    <property type="match status" value="1"/>
</dbReference>
<keyword evidence="3" id="KW-0812">Transmembrane</keyword>
<evidence type="ECO:0000313" key="5">
    <source>
        <dbReference type="Proteomes" id="UP001198602"/>
    </source>
</evidence>
<comment type="caution">
    <text evidence="4">The sequence shown here is derived from an EMBL/GenBank/DDBJ whole genome shotgun (WGS) entry which is preliminary data.</text>
</comment>
<dbReference type="RefSeq" id="WP_225238414.1">
    <property type="nucleotide sequence ID" value="NZ_JAHYBX010000002.1"/>
</dbReference>
<evidence type="ECO:0000313" key="4">
    <source>
        <dbReference type="EMBL" id="MCA1856111.1"/>
    </source>
</evidence>
<name>A0ABS7Y8U8_9BURK</name>
<dbReference type="PANTHER" id="PTHR40278:SF2">
    <property type="entry name" value="TYPE IV PILUS INNER MEMBRANE COMPONENT PILN"/>
    <property type="match status" value="1"/>
</dbReference>
<feature type="transmembrane region" description="Helical" evidence="3">
    <location>
        <begin position="21"/>
        <end position="43"/>
    </location>
</feature>
<evidence type="ECO:0000256" key="3">
    <source>
        <dbReference type="SAM" id="Phobius"/>
    </source>
</evidence>
<protein>
    <submittedName>
        <fullName evidence="4">PilN domain-containing protein</fullName>
    </submittedName>
</protein>
<dbReference type="InterPro" id="IPR007813">
    <property type="entry name" value="PilN"/>
</dbReference>
<evidence type="ECO:0000256" key="2">
    <source>
        <dbReference type="SAM" id="MobiDB-lite"/>
    </source>
</evidence>
<feature type="region of interest" description="Disordered" evidence="2">
    <location>
        <begin position="185"/>
        <end position="212"/>
    </location>
</feature>
<keyword evidence="3" id="KW-1133">Transmembrane helix</keyword>
<dbReference type="Proteomes" id="UP001198602">
    <property type="component" value="Unassembled WGS sequence"/>
</dbReference>